<keyword evidence="2" id="KW-1185">Reference proteome</keyword>
<name>A0A3N2C839_9MICO</name>
<evidence type="ECO:0000313" key="1">
    <source>
        <dbReference type="EMBL" id="ROR83693.1"/>
    </source>
</evidence>
<reference evidence="1 2" key="1">
    <citation type="submission" date="2018-11" db="EMBL/GenBank/DDBJ databases">
        <title>Sequencing the genomes of 1000 actinobacteria strains.</title>
        <authorList>
            <person name="Klenk H.-P."/>
        </authorList>
    </citation>
    <scope>NUCLEOTIDE SEQUENCE [LARGE SCALE GENOMIC DNA]</scope>
    <source>
        <strain evidence="1 2">DSM 14012</strain>
    </source>
</reference>
<dbReference type="AlphaFoldDB" id="A0A3N2C839"/>
<comment type="caution">
    <text evidence="1">The sequence shown here is derived from an EMBL/GenBank/DDBJ whole genome shotgun (WGS) entry which is preliminary data.</text>
</comment>
<dbReference type="EMBL" id="RKHL01000001">
    <property type="protein sequence ID" value="ROR83693.1"/>
    <property type="molecule type" value="Genomic_DNA"/>
</dbReference>
<sequence>MSGLRYRVDMETPRVPVSIAITMLHDGRVLLELLADHSSAFSSAETHIDDRDRTSAIVREWVTAPLATPDRRSSHRPLAYRDGYTLVISAESTRDLAAFSPYGNSLRIDFARAFGAASGTAGDPEPLARALPRDLAICFRRAQEKAAWRIAQGAYLPVLVGYLDELRSMTSIEEQDAYETTTAGVGGILDDERYLLVADDERARQVYLDLVAERSSLYNWYMDLAKGGHARPRR</sequence>
<evidence type="ECO:0000313" key="2">
    <source>
        <dbReference type="Proteomes" id="UP000266915"/>
    </source>
</evidence>
<accession>A0A3N2C839</accession>
<proteinExistence type="predicted"/>
<protein>
    <submittedName>
        <fullName evidence="1">Uncharacterized protein</fullName>
    </submittedName>
</protein>
<dbReference type="Proteomes" id="UP000266915">
    <property type="component" value="Unassembled WGS sequence"/>
</dbReference>
<organism evidence="1 2">
    <name type="scientific">Plantibacter flavus</name>
    <dbReference type="NCBI Taxonomy" id="150123"/>
    <lineage>
        <taxon>Bacteria</taxon>
        <taxon>Bacillati</taxon>
        <taxon>Actinomycetota</taxon>
        <taxon>Actinomycetes</taxon>
        <taxon>Micrococcales</taxon>
        <taxon>Microbacteriaceae</taxon>
        <taxon>Plantibacter</taxon>
    </lineage>
</organism>
<gene>
    <name evidence="1" type="ORF">EDD42_3807</name>
</gene>